<name>A0A914BNC0_PATMI</name>
<feature type="compositionally biased region" description="Polar residues" evidence="3">
    <location>
        <begin position="1"/>
        <end position="12"/>
    </location>
</feature>
<dbReference type="SUPFAM" id="SSF48350">
    <property type="entry name" value="GTPase activation domain, GAP"/>
    <property type="match status" value="1"/>
</dbReference>
<feature type="compositionally biased region" description="Low complexity" evidence="3">
    <location>
        <begin position="1873"/>
        <end position="1885"/>
    </location>
</feature>
<feature type="region of interest" description="Disordered" evidence="3">
    <location>
        <begin position="1575"/>
        <end position="1635"/>
    </location>
</feature>
<feature type="compositionally biased region" description="Polar residues" evidence="3">
    <location>
        <begin position="675"/>
        <end position="692"/>
    </location>
</feature>
<dbReference type="PROSITE" id="PS50106">
    <property type="entry name" value="PDZ"/>
    <property type="match status" value="1"/>
</dbReference>
<feature type="region of interest" description="Disordered" evidence="3">
    <location>
        <begin position="1"/>
        <end position="29"/>
    </location>
</feature>
<dbReference type="InterPro" id="IPR001849">
    <property type="entry name" value="PH_domain"/>
</dbReference>
<dbReference type="SMART" id="SM00324">
    <property type="entry name" value="RhoGAP"/>
    <property type="match status" value="1"/>
</dbReference>
<dbReference type="Pfam" id="PF17820">
    <property type="entry name" value="PDZ_6"/>
    <property type="match status" value="1"/>
</dbReference>
<feature type="compositionally biased region" description="Polar residues" evidence="3">
    <location>
        <begin position="235"/>
        <end position="262"/>
    </location>
</feature>
<feature type="compositionally biased region" description="Basic residues" evidence="3">
    <location>
        <begin position="1939"/>
        <end position="1949"/>
    </location>
</feature>
<dbReference type="OrthoDB" id="6281275at2759"/>
<dbReference type="InterPro" id="IPR041681">
    <property type="entry name" value="PH_9"/>
</dbReference>
<evidence type="ECO:0008006" key="9">
    <source>
        <dbReference type="Google" id="ProtNLM"/>
    </source>
</evidence>
<sequence length="2084" mass="229680">MASAVQPRSTSEASDKSESRSPWPGPRKVTLQRNAAGFGFTLRHFIVYPPESAVAELSRQEGVASGDDHNKKRPKITALEPMDTIFVKHVKPEGSAESAGLSTGDRIVSVNGESVTGKTYSQVVGLIQSSDSCLKLLVVPREEDILQVAYPTSAYKTADGLPISQPEPDSHHFSGRSGISDPTSSNQAPYPSPILPVDKTEEGHDTVILRPEPDLLSHQPRHKSEMVMSVGSKPIKTSTPVYDSWTSSRDTLDSNNRSTPTTGGHLDSGRTGFSGQTKQVVDSRYGYHHSRPASGISVASSTSSADSSVSGQKTGRTFKITSIFGQHSRAQSQRVETQRVESIARRGTGGNELPPRPSGKFARSNIDNTTAISHHILHQKAASLDQGPVVRLRTGTGPNDYITLTGQRRGDHNSNKPVPRQSNSMDNLAYASEHHDVRSSNGGQVSSSYDNLHLSGANGTEWEVRSGDQVMGNPKLGSDSQVNRQDTVTRRFYKTKQTETSSTSSTTSDLNARNIVEVQGYKEVATDPHMRDLFMRQARHQRNRRGYEKKESALSGSKSADSIRYIDGRPMRSNTVSSADTRPPISPTDRRYSQFPDKNIHAGYPLDQPARQAETRELYISEPVQRFASSQEQLVQDNNGYPGRQISSSDEVKYRTPSSINTVKIIDLDGTVKTTNVSEGTEDNASPINSDMNTEEEPLSPTRVQDRISYWHKKSIQGSSTDTVDGMSWRRGKNNPHNNPDPPPPNLASSRYRTTAHVPLPGGGREKPPVPKRDSSRGRVRERNMERERQHERKMYERHRSKSYDRSSQRSATWFRSARRQTTDDMSVDSLTSDGAVSLASSRKESTASSISDGCSVDDDYPPVLSLVIRRPRACSEAGYRGNRKGMYAPPLDNIPYTSRRHQSIDEGTRQRLVRRTSYLRATLSDDDEEGTKDASSVADTTSISSMSAHGGEGSSPVVLRRNATPRRNPSINKLKHMFGEGTPIITEAMHKPSAGSSNQGTGAQGGEDPEITKEGPANIKVEQKEWKRASDRSWKPVWMLLKTKTMYLLKERRDTSAGPSTSSDDHPISIKASMVDIAYDYTKKKNVFRLSTSTGSEYLIQVSDTKTMLAWITAIQANLTPGGDDIVSADIIMRKTQHHDSGSGSQSTSKNVLSPPNSRKKGSRSPSPALQPPQPAKKQSTGLAGKMKHKMKKKGGGASATVWGQPTAEELKSLTFGVLLEKCTPSDTNEFVPMFLDICCNIIEDLGLDTVGIYRVPGNTAGVSYLQEDLKAGPEEANFGDSRWHDVNVVSSLLKMFCRKLPNPLVPRDQYKDFIAANRSKDPAERMWALRRQIHNLPDHHYETFKCLASHLRLVSQNSDINKMEVRNLAIVFGPTLIRSGDNSMVTMVTDMSDQCCIIESIIQHCEWFFSDDVESQQAVPSDAIPEAELMSSDASELLSKARKDDQSGESGSDSSKGKDINAMELMSSVISAANRKLKGRSAKKSLPSPEESDGTEYGFPSKGAETEVKVRAIRNQTTDKAGDDEELSNLGGAQQRSAVKVTLRRDSQSSVETNLETGTNVYDSERLANAPTYAAARQQLHPPRGFYNQFGSRGRSLSGSSDTSNKASTSVQGAVARPLKPQGGGRKAVLTSDRDWKSEFARERERIEREHQKAVRDYEKEEATNVEELYRPRDYLREISAVSNKIADFTSQGHREDKPGSSDRRPGRSVDTDSMMSGFSTASSNNNNTLHTARSDPVFNTRLEIRESASESESDFVQAMKATFDERLQQVVHQESEDDRLSEKSAASSKTAYNDRRPKDGVYVATPYQRPEDKDAYRVRTGSGTYMRNLKQIPNRTPTGGASSSAQPVSLTSRFNELSIAPQNEEPVKQSFSTPTSTTSSPTRGVRTPRKTSRFEVTLTLEKKGRTPSENVPANRTPSSEPPPAVKTNSAQESTPKRKTSVGKQRPHAAAAKDTMSIKEQHRENRRRRHTVGGGRDAPEYRKIMEYNLNKANEPPRKISAFDRLKPFGKPSKDSQPQNMKSWMDSERVRTNSSPNLLASVAMSASSSNAPLAKPKSSTNLDGAKLSLPTRKDGHPQKFSYV</sequence>
<dbReference type="PANTHER" id="PTHR23175">
    <property type="entry name" value="PDZ DOMAIN-CONTAINING PROTEIN"/>
    <property type="match status" value="1"/>
</dbReference>
<dbReference type="FunFam" id="1.10.555.10:FF:000058">
    <property type="entry name" value="GTPase-activating protein pac-1"/>
    <property type="match status" value="1"/>
</dbReference>
<evidence type="ECO:0000256" key="3">
    <source>
        <dbReference type="SAM" id="MobiDB-lite"/>
    </source>
</evidence>
<feature type="region of interest" description="Disordered" evidence="3">
    <location>
        <begin position="159"/>
        <end position="199"/>
    </location>
</feature>
<accession>A0A914BNC0</accession>
<evidence type="ECO:0000313" key="8">
    <source>
        <dbReference type="Proteomes" id="UP000887568"/>
    </source>
</evidence>
<keyword evidence="8" id="KW-1185">Reference proteome</keyword>
<dbReference type="InterPro" id="IPR011993">
    <property type="entry name" value="PH-like_dom_sf"/>
</dbReference>
<dbReference type="Proteomes" id="UP000887568">
    <property type="component" value="Unplaced"/>
</dbReference>
<dbReference type="Gene3D" id="1.10.555.10">
    <property type="entry name" value="Rho GTPase activation protein"/>
    <property type="match status" value="1"/>
</dbReference>
<feature type="region of interest" description="Disordered" evidence="3">
    <location>
        <begin position="1689"/>
        <end position="1740"/>
    </location>
</feature>
<dbReference type="PRINTS" id="PR00683">
    <property type="entry name" value="SPECTRINPH"/>
</dbReference>
<dbReference type="SMART" id="SM00228">
    <property type="entry name" value="PDZ"/>
    <property type="match status" value="1"/>
</dbReference>
<feature type="compositionally biased region" description="Low complexity" evidence="3">
    <location>
        <begin position="293"/>
        <end position="311"/>
    </location>
</feature>
<feature type="region of interest" description="Disordered" evidence="3">
    <location>
        <begin position="1137"/>
        <end position="1204"/>
    </location>
</feature>
<dbReference type="Gene3D" id="2.30.42.10">
    <property type="match status" value="1"/>
</dbReference>
<dbReference type="PROSITE" id="PS50238">
    <property type="entry name" value="RHOGAP"/>
    <property type="match status" value="1"/>
</dbReference>
<feature type="compositionally biased region" description="Polar residues" evidence="3">
    <location>
        <begin position="1910"/>
        <end position="1921"/>
    </location>
</feature>
<dbReference type="EnsemblMetazoa" id="XM_038221522.1">
    <property type="protein sequence ID" value="XP_038077450.1"/>
    <property type="gene ID" value="LOC119745280"/>
</dbReference>
<evidence type="ECO:0000259" key="4">
    <source>
        <dbReference type="PROSITE" id="PS50003"/>
    </source>
</evidence>
<dbReference type="Pfam" id="PF00620">
    <property type="entry name" value="RhoGAP"/>
    <property type="match status" value="1"/>
</dbReference>
<dbReference type="PANTHER" id="PTHR23175:SF23">
    <property type="entry name" value="PDZ DOMAIN-CONTAINING PROTEIN"/>
    <property type="match status" value="1"/>
</dbReference>
<proteinExistence type="predicted"/>
<feature type="region of interest" description="Disordered" evidence="3">
    <location>
        <begin position="1770"/>
        <end position="2084"/>
    </location>
</feature>
<evidence type="ECO:0000256" key="2">
    <source>
        <dbReference type="SAM" id="Coils"/>
    </source>
</evidence>
<feature type="region of interest" description="Disordered" evidence="3">
    <location>
        <begin position="1440"/>
        <end position="1462"/>
    </location>
</feature>
<keyword evidence="1" id="KW-0343">GTPase activation</keyword>
<evidence type="ECO:0000313" key="7">
    <source>
        <dbReference type="EnsemblMetazoa" id="XP_038077450.1"/>
    </source>
</evidence>
<feature type="domain" description="PH" evidence="4">
    <location>
        <begin position="1011"/>
        <end position="1121"/>
    </location>
</feature>
<feature type="compositionally biased region" description="Polar residues" evidence="3">
    <location>
        <begin position="1824"/>
        <end position="1858"/>
    </location>
</feature>
<evidence type="ECO:0000256" key="1">
    <source>
        <dbReference type="ARBA" id="ARBA00022468"/>
    </source>
</evidence>
<dbReference type="GO" id="GO:0005543">
    <property type="term" value="F:phospholipid binding"/>
    <property type="evidence" value="ECO:0007669"/>
    <property type="project" value="InterPro"/>
</dbReference>
<feature type="region of interest" description="Disordered" evidence="3">
    <location>
        <begin position="675"/>
        <end position="830"/>
    </location>
</feature>
<feature type="compositionally biased region" description="Polar residues" evidence="3">
    <location>
        <begin position="180"/>
        <end position="189"/>
    </location>
</feature>
<feature type="region of interest" description="Disordered" evidence="3">
    <location>
        <begin position="326"/>
        <end position="360"/>
    </location>
</feature>
<feature type="compositionally biased region" description="Polar residues" evidence="3">
    <location>
        <begin position="1143"/>
        <end position="1158"/>
    </location>
</feature>
<feature type="compositionally biased region" description="Low complexity" evidence="3">
    <location>
        <begin position="498"/>
        <end position="508"/>
    </location>
</feature>
<dbReference type="OMA" id="RQSWVCS"/>
<reference evidence="7" key="1">
    <citation type="submission" date="2022-11" db="UniProtKB">
        <authorList>
            <consortium name="EnsemblMetazoa"/>
        </authorList>
    </citation>
    <scope>IDENTIFICATION</scope>
</reference>
<feature type="coiled-coil region" evidence="2">
    <location>
        <begin position="1639"/>
        <end position="1666"/>
    </location>
</feature>
<dbReference type="InterPro" id="IPR000198">
    <property type="entry name" value="RhoGAP_dom"/>
</dbReference>
<dbReference type="InterPro" id="IPR041489">
    <property type="entry name" value="PDZ_6"/>
</dbReference>
<feature type="region of interest" description="Disordered" evidence="3">
    <location>
        <begin position="539"/>
        <end position="605"/>
    </location>
</feature>
<dbReference type="InterPro" id="IPR001605">
    <property type="entry name" value="PH_dom-spectrin-type"/>
</dbReference>
<feature type="compositionally biased region" description="Polar residues" evidence="3">
    <location>
        <begin position="1604"/>
        <end position="1614"/>
    </location>
</feature>
<feature type="region of interest" description="Disordered" evidence="3">
    <location>
        <begin position="991"/>
        <end position="1019"/>
    </location>
</feature>
<feature type="region of interest" description="Disordered" evidence="3">
    <location>
        <begin position="469"/>
        <end position="508"/>
    </location>
</feature>
<feature type="region of interest" description="Disordered" evidence="3">
    <location>
        <begin position="924"/>
        <end position="976"/>
    </location>
</feature>
<keyword evidence="2" id="KW-0175">Coiled coil</keyword>
<dbReference type="GO" id="GO:0007165">
    <property type="term" value="P:signal transduction"/>
    <property type="evidence" value="ECO:0007669"/>
    <property type="project" value="InterPro"/>
</dbReference>
<feature type="region of interest" description="Disordered" evidence="3">
    <location>
        <begin position="401"/>
        <end position="424"/>
    </location>
</feature>
<feature type="compositionally biased region" description="Polar residues" evidence="3">
    <location>
        <begin position="1550"/>
        <end position="1560"/>
    </location>
</feature>
<dbReference type="SMART" id="SM00233">
    <property type="entry name" value="PH"/>
    <property type="match status" value="1"/>
</dbReference>
<dbReference type="InterPro" id="IPR036034">
    <property type="entry name" value="PDZ_sf"/>
</dbReference>
<dbReference type="Gene3D" id="2.30.29.30">
    <property type="entry name" value="Pleckstrin-homology domain (PH domain)/Phosphotyrosine-binding domain (PTB)"/>
    <property type="match status" value="1"/>
</dbReference>
<protein>
    <recommendedName>
        <fullName evidence="9">Rho GTPase-activating protein 21</fullName>
    </recommendedName>
</protein>
<dbReference type="PROSITE" id="PS50003">
    <property type="entry name" value="PH_DOMAIN"/>
    <property type="match status" value="1"/>
</dbReference>
<feature type="compositionally biased region" description="Basic and acidic residues" evidence="3">
    <location>
        <begin position="764"/>
        <end position="795"/>
    </location>
</feature>
<dbReference type="Pfam" id="PF15410">
    <property type="entry name" value="PH_9"/>
    <property type="match status" value="1"/>
</dbReference>
<feature type="compositionally biased region" description="Basic and acidic residues" evidence="3">
    <location>
        <begin position="1695"/>
        <end position="1713"/>
    </location>
</feature>
<feature type="domain" description="Rho-GAP" evidence="6">
    <location>
        <begin position="1219"/>
        <end position="1411"/>
    </location>
</feature>
<feature type="compositionally biased region" description="Basic residues" evidence="3">
    <location>
        <begin position="1187"/>
        <end position="1196"/>
    </location>
</feature>
<dbReference type="RefSeq" id="XP_038077450.1">
    <property type="nucleotide sequence ID" value="XM_038221522.1"/>
</dbReference>
<dbReference type="SUPFAM" id="SSF50729">
    <property type="entry name" value="PH domain-like"/>
    <property type="match status" value="1"/>
</dbReference>
<feature type="region of interest" description="Disordered" evidence="3">
    <location>
        <begin position="1478"/>
        <end position="1560"/>
    </location>
</feature>
<feature type="region of interest" description="Disordered" evidence="3">
    <location>
        <begin position="211"/>
        <end position="275"/>
    </location>
</feature>
<evidence type="ECO:0000259" key="6">
    <source>
        <dbReference type="PROSITE" id="PS50238"/>
    </source>
</evidence>
<feature type="region of interest" description="Disordered" evidence="3">
    <location>
        <begin position="287"/>
        <end position="313"/>
    </location>
</feature>
<feature type="compositionally biased region" description="Polar residues" evidence="3">
    <location>
        <begin position="934"/>
        <end position="948"/>
    </location>
</feature>
<feature type="compositionally biased region" description="Polar residues" evidence="3">
    <location>
        <begin position="326"/>
        <end position="335"/>
    </location>
</feature>
<feature type="compositionally biased region" description="Basic and acidic residues" evidence="3">
    <location>
        <begin position="1996"/>
        <end position="2008"/>
    </location>
</feature>
<feature type="compositionally biased region" description="Low complexity" evidence="3">
    <location>
        <begin position="1593"/>
        <end position="1603"/>
    </location>
</feature>
<dbReference type="InterPro" id="IPR008936">
    <property type="entry name" value="Rho_GTPase_activation_prot"/>
</dbReference>
<feature type="compositionally biased region" description="Polar residues" evidence="3">
    <location>
        <begin position="1714"/>
        <end position="1734"/>
    </location>
</feature>
<dbReference type="GeneID" id="119745280"/>
<organism evidence="7 8">
    <name type="scientific">Patiria miniata</name>
    <name type="common">Bat star</name>
    <name type="synonym">Asterina miniata</name>
    <dbReference type="NCBI Taxonomy" id="46514"/>
    <lineage>
        <taxon>Eukaryota</taxon>
        <taxon>Metazoa</taxon>
        <taxon>Echinodermata</taxon>
        <taxon>Eleutherozoa</taxon>
        <taxon>Asterozoa</taxon>
        <taxon>Asteroidea</taxon>
        <taxon>Valvatacea</taxon>
        <taxon>Valvatida</taxon>
        <taxon>Asterinidae</taxon>
        <taxon>Patiria</taxon>
    </lineage>
</organism>
<dbReference type="SUPFAM" id="SSF50156">
    <property type="entry name" value="PDZ domain-like"/>
    <property type="match status" value="1"/>
</dbReference>
<feature type="compositionally biased region" description="Low complexity" evidence="3">
    <location>
        <begin position="2041"/>
        <end position="2052"/>
    </location>
</feature>
<evidence type="ECO:0000259" key="5">
    <source>
        <dbReference type="PROSITE" id="PS50106"/>
    </source>
</evidence>
<dbReference type="InterPro" id="IPR001478">
    <property type="entry name" value="PDZ"/>
</dbReference>
<dbReference type="GO" id="GO:0005096">
    <property type="term" value="F:GTPase activator activity"/>
    <property type="evidence" value="ECO:0007669"/>
    <property type="project" value="UniProtKB-KW"/>
</dbReference>
<feature type="domain" description="PDZ" evidence="5">
    <location>
        <begin position="28"/>
        <end position="142"/>
    </location>
</feature>